<accession>A0A2Z4FGI9</accession>
<dbReference type="RefSeq" id="WP_111331082.1">
    <property type="nucleotide sequence ID" value="NZ_CP030032.1"/>
</dbReference>
<dbReference type="KEGG" id="bsed:DN745_00295"/>
<evidence type="ECO:0000313" key="2">
    <source>
        <dbReference type="Proteomes" id="UP000249799"/>
    </source>
</evidence>
<dbReference type="EMBL" id="CP030032">
    <property type="protein sequence ID" value="AWV87854.1"/>
    <property type="molecule type" value="Genomic_DNA"/>
</dbReference>
<name>A0A2Z4FGI9_9DELT</name>
<dbReference type="PROSITE" id="PS51257">
    <property type="entry name" value="PROKAR_LIPOPROTEIN"/>
    <property type="match status" value="1"/>
</dbReference>
<dbReference type="Pfam" id="PF11617">
    <property type="entry name" value="Cu-binding_MopE"/>
    <property type="match status" value="1"/>
</dbReference>
<evidence type="ECO:0000313" key="1">
    <source>
        <dbReference type="EMBL" id="AWV87854.1"/>
    </source>
</evidence>
<sequence length="200" mass="21152">MHYIKIILLSLCVLLASAGCTVAFDTEQEDIFPCESDDACIDGYECSPDNFCVKTKSGPIESPDCEDKDEDGYGVGADRSKCQFPEEDCDDNNPNVHPNNTETCDGVDNSCDGNIDVFTCPGGAAIECGSAPEGGNDVKFACVDKQCVLVHKLQTTPECQAIAASCNSAEKAFTYESGGQTYNLTDETGALQGPIANVCG</sequence>
<organism evidence="1 2">
    <name type="scientific">Bradymonas sediminis</name>
    <dbReference type="NCBI Taxonomy" id="1548548"/>
    <lineage>
        <taxon>Bacteria</taxon>
        <taxon>Deltaproteobacteria</taxon>
        <taxon>Bradymonadales</taxon>
        <taxon>Bradymonadaceae</taxon>
        <taxon>Bradymonas</taxon>
    </lineage>
</organism>
<protein>
    <submittedName>
        <fullName evidence="1">Uncharacterized protein</fullName>
    </submittedName>
</protein>
<keyword evidence="2" id="KW-1185">Reference proteome</keyword>
<dbReference type="InterPro" id="IPR021655">
    <property type="entry name" value="Put_metal-bd"/>
</dbReference>
<dbReference type="Proteomes" id="UP000249799">
    <property type="component" value="Chromosome"/>
</dbReference>
<reference evidence="1 2" key="1">
    <citation type="submission" date="2018-06" db="EMBL/GenBank/DDBJ databases">
        <title>Lujinxingia sediminis gen. nov. sp. nov., a new facultative anaerobic member of the class Deltaproteobacteria, and proposal of Lujinxingaceae fam. nov.</title>
        <authorList>
            <person name="Guo L.-Y."/>
            <person name="Li C.-M."/>
            <person name="Wang S."/>
            <person name="Du Z.-J."/>
        </authorList>
    </citation>
    <scope>NUCLEOTIDE SEQUENCE [LARGE SCALE GENOMIC DNA]</scope>
    <source>
        <strain evidence="1 2">FA350</strain>
    </source>
</reference>
<dbReference type="OrthoDB" id="5483347at2"/>
<proteinExistence type="predicted"/>
<dbReference type="AlphaFoldDB" id="A0A2Z4FGI9"/>
<gene>
    <name evidence="1" type="ORF">DN745_00295</name>
</gene>